<dbReference type="PANTHER" id="PTHR12768:SF4">
    <property type="entry name" value="BECLIN-1"/>
    <property type="match status" value="1"/>
</dbReference>
<comment type="caution">
    <text evidence="7">The sequence shown here is derived from an EMBL/GenBank/DDBJ whole genome shotgun (WGS) entry which is preliminary data.</text>
</comment>
<reference evidence="7" key="1">
    <citation type="journal article" date="2023" name="Genome Biol. Evol.">
        <title>First Whole Genome Sequence and Flow Cytometry Genome Size Data for the Lichen-Forming Fungus Ramalina farinacea (Ascomycota).</title>
        <authorList>
            <person name="Llewellyn T."/>
            <person name="Mian S."/>
            <person name="Hill R."/>
            <person name="Leitch I.J."/>
            <person name="Gaya E."/>
        </authorList>
    </citation>
    <scope>NUCLEOTIDE SEQUENCE</scope>
    <source>
        <strain evidence="7">LIQ254RAFAR</strain>
    </source>
</reference>
<evidence type="ECO:0000256" key="3">
    <source>
        <dbReference type="ARBA" id="ARBA00023054"/>
    </source>
</evidence>
<dbReference type="PANTHER" id="PTHR12768">
    <property type="entry name" value="BECLIN 1"/>
    <property type="match status" value="1"/>
</dbReference>
<dbReference type="GO" id="GO:0045324">
    <property type="term" value="P:late endosome to vacuole transport"/>
    <property type="evidence" value="ECO:0007669"/>
    <property type="project" value="TreeGrafter"/>
</dbReference>
<evidence type="ECO:0000256" key="5">
    <source>
        <dbReference type="SAM" id="MobiDB-lite"/>
    </source>
</evidence>
<accession>A0AA43QQ20</accession>
<gene>
    <name evidence="7" type="primary">atg6</name>
    <name evidence="7" type="ORF">OHK93_007604</name>
</gene>
<dbReference type="InterPro" id="IPR041691">
    <property type="entry name" value="Atg6/beclin_CC"/>
</dbReference>
<feature type="region of interest" description="Disordered" evidence="5">
    <location>
        <begin position="597"/>
        <end position="617"/>
    </location>
</feature>
<evidence type="ECO:0000313" key="8">
    <source>
        <dbReference type="Proteomes" id="UP001161017"/>
    </source>
</evidence>
<dbReference type="GO" id="GO:0006995">
    <property type="term" value="P:cellular response to nitrogen starvation"/>
    <property type="evidence" value="ECO:0007669"/>
    <property type="project" value="TreeGrafter"/>
</dbReference>
<keyword evidence="8" id="KW-1185">Reference proteome</keyword>
<evidence type="ECO:0000256" key="2">
    <source>
        <dbReference type="ARBA" id="ARBA00013807"/>
    </source>
</evidence>
<feature type="region of interest" description="Disordered" evidence="5">
    <location>
        <begin position="109"/>
        <end position="143"/>
    </location>
</feature>
<proteinExistence type="inferred from homology"/>
<feature type="domain" description="Atg6/beclin coiled-coil" evidence="6">
    <location>
        <begin position="167"/>
        <end position="295"/>
    </location>
</feature>
<feature type="region of interest" description="Disordered" evidence="5">
    <location>
        <begin position="367"/>
        <end position="397"/>
    </location>
</feature>
<dbReference type="Proteomes" id="UP001161017">
    <property type="component" value="Unassembled WGS sequence"/>
</dbReference>
<feature type="compositionally biased region" description="Polar residues" evidence="5">
    <location>
        <begin position="380"/>
        <end position="394"/>
    </location>
</feature>
<sequence length="1009" mass="111067">MNCQNCRKPLKLDSTLQDLDPASFDLLAGSAGHSVDSSIPPTRLPYALERKHTYDEAAKDASSPVVKRIIPAAKQGFHAERAMAASTKAGRREDPSMSFAMLTDSEVMPARQAADKTGGPNAVQTAQDRNGKDQAPPTPPNPLCAEQIESATQLFEILSSRSDIDHPICTECTEIILNSLKSRLDASTKERDAYISFLKTLKNSAPSTSEVSKAQAALKASKTAEAKAFSELQTLEQEKAALEEEVTSLEAESLALDEEEQSFWRSRNAFSLELSSFRNQRDALKAAYEHDAQQLEQLTRTNVFNDALYITSDGTFATINGLRLGRLPPKHSVDWAEINAAWGYAALLLATVADKLGFSFQRHRIKPMGSKSQIEREEQQSPQQSTVRSVQSRVLQDPKPKVESLDLFSLGDMPLAKAVFHRRINAGMEAFLECLRQLGEFVEEGSKDTQVSRPPRSDNPREVPGAPLGMKLPYRIKKDKIGSDEKGYVSIRINASSDAEWTDACKYTLTCSQSLLKNEALEEEVASRIDGVNSGKKPAVKAKAADADPACVLGRVSAEQVVATERTNLASDHVLHLRSEIKQMRLDIAKRKARLQKRQRDLATSKKELTEAHSSRRETVQGEIRAIQRNWEDLHQQTIQQRVAHCTQTARLYSLQQHKRRTRAGGKDIYSIGFVPIVDLRDLNGASPVELSTTLLHLANLVHLISHHLALKLPAQIILPHSQCPYPLILTPILSYKGGPTTKPTVKLPLVLNAPHKSSAPQARPLFLEKKLSYAKSADQAIYSQAVEGMTLLAWDIAWLCKTQGLDIGSEHWEDVCAMGKNLWQLLLAPTSRPTIISRDEDSVAGNPTCKQLSRTTTAESIPSRKEQDLKDNNADASPPPPPPGFFSHGTAAGYLAAEPGVTYMSDWKLQRPVKIIKQVEAMLIAEQTGAGWEILEGGEWEEEGGEPQEAPAAVMAGQQNGHAQAPTRVEETGILVKPVVVAADGRRESDREDERAKGTSGWTKLKNR</sequence>
<keyword evidence="3 4" id="KW-0175">Coiled coil</keyword>
<dbReference type="InterPro" id="IPR018791">
    <property type="entry name" value="UV_resistance/autophagy_Atg14"/>
</dbReference>
<feature type="region of interest" description="Disordered" evidence="5">
    <location>
        <begin position="984"/>
        <end position="1009"/>
    </location>
</feature>
<organism evidence="7 8">
    <name type="scientific">Ramalina farinacea</name>
    <dbReference type="NCBI Taxonomy" id="258253"/>
    <lineage>
        <taxon>Eukaryota</taxon>
        <taxon>Fungi</taxon>
        <taxon>Dikarya</taxon>
        <taxon>Ascomycota</taxon>
        <taxon>Pezizomycotina</taxon>
        <taxon>Lecanoromycetes</taxon>
        <taxon>OSLEUM clade</taxon>
        <taxon>Lecanoromycetidae</taxon>
        <taxon>Lecanorales</taxon>
        <taxon>Lecanorineae</taxon>
        <taxon>Ramalinaceae</taxon>
        <taxon>Ramalina</taxon>
    </lineage>
</organism>
<dbReference type="GO" id="GO:0000045">
    <property type="term" value="P:autophagosome assembly"/>
    <property type="evidence" value="ECO:0007669"/>
    <property type="project" value="TreeGrafter"/>
</dbReference>
<name>A0AA43QQ20_9LECA</name>
<comment type="similarity">
    <text evidence="1">Belongs to the ATG14 family.</text>
</comment>
<feature type="compositionally biased region" description="Basic and acidic residues" evidence="5">
    <location>
        <begin position="863"/>
        <end position="874"/>
    </location>
</feature>
<dbReference type="InterPro" id="IPR038274">
    <property type="entry name" value="Atg6/Beclin_C_sf"/>
</dbReference>
<dbReference type="AlphaFoldDB" id="A0AA43QQ20"/>
<evidence type="ECO:0000259" key="6">
    <source>
        <dbReference type="Pfam" id="PF17675"/>
    </source>
</evidence>
<dbReference type="GO" id="GO:0000423">
    <property type="term" value="P:mitophagy"/>
    <property type="evidence" value="ECO:0007669"/>
    <property type="project" value="TreeGrafter"/>
</dbReference>
<feature type="compositionally biased region" description="Basic and acidic residues" evidence="5">
    <location>
        <begin position="598"/>
        <end position="617"/>
    </location>
</feature>
<feature type="region of interest" description="Disordered" evidence="5">
    <location>
        <begin position="838"/>
        <end position="886"/>
    </location>
</feature>
<dbReference type="Gene3D" id="1.10.418.40">
    <property type="entry name" value="Autophagy protein 6/Beclin 1"/>
    <property type="match status" value="1"/>
</dbReference>
<evidence type="ECO:0000313" key="7">
    <source>
        <dbReference type="EMBL" id="MDI1488330.1"/>
    </source>
</evidence>
<dbReference type="Pfam" id="PF17675">
    <property type="entry name" value="APG6_N"/>
    <property type="match status" value="1"/>
</dbReference>
<dbReference type="GO" id="GO:0034272">
    <property type="term" value="C:phosphatidylinositol 3-kinase complex, class III, type II"/>
    <property type="evidence" value="ECO:0007669"/>
    <property type="project" value="TreeGrafter"/>
</dbReference>
<evidence type="ECO:0000256" key="1">
    <source>
        <dbReference type="ARBA" id="ARBA00009574"/>
    </source>
</evidence>
<feature type="region of interest" description="Disordered" evidence="5">
    <location>
        <begin position="956"/>
        <end position="975"/>
    </location>
</feature>
<feature type="compositionally biased region" description="Basic and acidic residues" evidence="5">
    <location>
        <begin position="985"/>
        <end position="998"/>
    </location>
</feature>
<evidence type="ECO:0000256" key="4">
    <source>
        <dbReference type="SAM" id="Coils"/>
    </source>
</evidence>
<dbReference type="GO" id="GO:0000407">
    <property type="term" value="C:phagophore assembly site"/>
    <property type="evidence" value="ECO:0007669"/>
    <property type="project" value="TreeGrafter"/>
</dbReference>
<dbReference type="Gene3D" id="6.10.250.3110">
    <property type="match status" value="1"/>
</dbReference>
<feature type="region of interest" description="Disordered" evidence="5">
    <location>
        <begin position="444"/>
        <end position="469"/>
    </location>
</feature>
<dbReference type="InterPro" id="IPR007243">
    <property type="entry name" value="Atg6/Beclin"/>
</dbReference>
<feature type="compositionally biased region" description="Polar residues" evidence="5">
    <location>
        <begin position="849"/>
        <end position="861"/>
    </location>
</feature>
<dbReference type="GO" id="GO:0030674">
    <property type="term" value="F:protein-macromolecule adaptor activity"/>
    <property type="evidence" value="ECO:0007669"/>
    <property type="project" value="TreeGrafter"/>
</dbReference>
<dbReference type="EMBL" id="JAPUFD010000007">
    <property type="protein sequence ID" value="MDI1488330.1"/>
    <property type="molecule type" value="Genomic_DNA"/>
</dbReference>
<dbReference type="GO" id="GO:0034271">
    <property type="term" value="C:phosphatidylinositol 3-kinase complex, class III, type I"/>
    <property type="evidence" value="ECO:0007669"/>
    <property type="project" value="TreeGrafter"/>
</dbReference>
<protein>
    <recommendedName>
        <fullName evidence="2">Autophagy-related protein 14</fullName>
    </recommendedName>
</protein>
<dbReference type="GO" id="GO:0043548">
    <property type="term" value="F:phosphatidylinositol 3-kinase binding"/>
    <property type="evidence" value="ECO:0007669"/>
    <property type="project" value="TreeGrafter"/>
</dbReference>
<dbReference type="Pfam" id="PF10186">
    <property type="entry name" value="ATG14"/>
    <property type="match status" value="1"/>
</dbReference>
<feature type="coiled-coil region" evidence="4">
    <location>
        <begin position="225"/>
        <end position="301"/>
    </location>
</feature>